<gene>
    <name evidence="2" type="ORF">B7463_g2360</name>
</gene>
<feature type="non-terminal residue" evidence="2">
    <location>
        <position position="1"/>
    </location>
</feature>
<dbReference type="EMBL" id="NCSJ02000027">
    <property type="protein sequence ID" value="RFU33946.1"/>
    <property type="molecule type" value="Genomic_DNA"/>
</dbReference>
<dbReference type="Proteomes" id="UP000258309">
    <property type="component" value="Unassembled WGS sequence"/>
</dbReference>
<sequence length="497" mass="55234">MELAKIQPIAGSFYNRGHDKIDEGRISGHAVAVHDAARWDNSTIKPGTTLHGMASATGLPAHYRARGVGRLHTAGNSHSATVVHDDALVSIAEAATAQLAGIVELLECVIYAIDDAIRLFNENRRLRGYTLKWWYKGYEESTASFLTAPVQGGGWALGLQRGTEPRMKLGEDSMEVLAWLQTILEPTSHLPWNDQQLTVVRPSLTLRNQLVVVFAIEEGLMEQFELKQKVLTAQQVVSIEYLPEESVRNSTERGCWRNKIRKGIILGNFAYPDRDAYFTLLEGFRDMDCLLLTAGALWSLFDNNLERNCDCTFTSNAEGKGKGEFLKFERKKKIGEWYVWHLQMDEDKVCDGKSCKEGIDDKFEGEDSLTITSPCIFGWHARIRTVENNAFVPPRIAADINLGNRFNNANAITLTPQTIQVGGQLGFSHGLVASLTAFVSWAMTRYAIGNMPEDDLLLSSFCRSVILREATHPPRDDSGGFGRGTLHSLIEPSTGDK</sequence>
<comment type="caution">
    <text evidence="2">The sequence shown here is derived from an EMBL/GenBank/DDBJ whole genome shotgun (WGS) entry which is preliminary data.</text>
</comment>
<organism evidence="2 3">
    <name type="scientific">Scytalidium lignicola</name>
    <name type="common">Hyphomycete</name>
    <dbReference type="NCBI Taxonomy" id="5539"/>
    <lineage>
        <taxon>Eukaryota</taxon>
        <taxon>Fungi</taxon>
        <taxon>Dikarya</taxon>
        <taxon>Ascomycota</taxon>
        <taxon>Pezizomycotina</taxon>
        <taxon>Leotiomycetes</taxon>
        <taxon>Leotiomycetes incertae sedis</taxon>
        <taxon>Scytalidium</taxon>
    </lineage>
</organism>
<dbReference type="AlphaFoldDB" id="A0A3E2HKN0"/>
<accession>A0A3E2HKN0</accession>
<protein>
    <submittedName>
        <fullName evidence="2">Uncharacterized protein</fullName>
    </submittedName>
</protein>
<evidence type="ECO:0000313" key="3">
    <source>
        <dbReference type="Proteomes" id="UP000258309"/>
    </source>
</evidence>
<evidence type="ECO:0000256" key="1">
    <source>
        <dbReference type="SAM" id="MobiDB-lite"/>
    </source>
</evidence>
<feature type="region of interest" description="Disordered" evidence="1">
    <location>
        <begin position="473"/>
        <end position="497"/>
    </location>
</feature>
<reference evidence="2 3" key="1">
    <citation type="submission" date="2018-05" db="EMBL/GenBank/DDBJ databases">
        <title>Draft genome sequence of Scytalidium lignicola DSM 105466, a ubiquitous saprotrophic fungus.</title>
        <authorList>
            <person name="Buettner E."/>
            <person name="Gebauer A.M."/>
            <person name="Hofrichter M."/>
            <person name="Liers C."/>
            <person name="Kellner H."/>
        </authorList>
    </citation>
    <scope>NUCLEOTIDE SEQUENCE [LARGE SCALE GENOMIC DNA]</scope>
    <source>
        <strain evidence="2 3">DSM 105466</strain>
    </source>
</reference>
<name>A0A3E2HKN0_SCYLI</name>
<proteinExistence type="predicted"/>
<keyword evidence="3" id="KW-1185">Reference proteome</keyword>
<evidence type="ECO:0000313" key="2">
    <source>
        <dbReference type="EMBL" id="RFU33946.1"/>
    </source>
</evidence>
<feature type="non-terminal residue" evidence="2">
    <location>
        <position position="497"/>
    </location>
</feature>
<dbReference type="OrthoDB" id="10678163at2759"/>